<organism evidence="2 3">
    <name type="scientific">Cephalotus follicularis</name>
    <name type="common">Albany pitcher plant</name>
    <dbReference type="NCBI Taxonomy" id="3775"/>
    <lineage>
        <taxon>Eukaryota</taxon>
        <taxon>Viridiplantae</taxon>
        <taxon>Streptophyta</taxon>
        <taxon>Embryophyta</taxon>
        <taxon>Tracheophyta</taxon>
        <taxon>Spermatophyta</taxon>
        <taxon>Magnoliopsida</taxon>
        <taxon>eudicotyledons</taxon>
        <taxon>Gunneridae</taxon>
        <taxon>Pentapetalae</taxon>
        <taxon>rosids</taxon>
        <taxon>fabids</taxon>
        <taxon>Oxalidales</taxon>
        <taxon>Cephalotaceae</taxon>
        <taxon>Cephalotus</taxon>
    </lineage>
</organism>
<evidence type="ECO:0000313" key="3">
    <source>
        <dbReference type="Proteomes" id="UP000187406"/>
    </source>
</evidence>
<name>A0A1Q3B9Z5_CEPFO</name>
<dbReference type="GO" id="GO:0005886">
    <property type="term" value="C:plasma membrane"/>
    <property type="evidence" value="ECO:0007669"/>
    <property type="project" value="TreeGrafter"/>
</dbReference>
<feature type="domain" description="Senescence" evidence="1">
    <location>
        <begin position="27"/>
        <end position="213"/>
    </location>
</feature>
<dbReference type="Proteomes" id="UP000187406">
    <property type="component" value="Unassembled WGS sequence"/>
</dbReference>
<sequence length="230" mass="24361">MMEKRSAAYWTTLAPNVEDYSGTAAKLIAAGSGQLIKGILWCGDVTVDRLKWGNEVMKKRVSKGENSEISPHTLKRIKRVKRMTKMTEKVANGVLSGVVKVSGFFTSSVANSKVGKKFFGLLPGEIVLASLDGFNKVCDAVEVAGRNVMSTSSTVTTELVSHRYGEKAAEATQQGLGAAGHAVGTAWAAFKIRKALNPKSSLKASTLAKSAAKAAAAEVKAKKSKAKKSK</sequence>
<reference evidence="3" key="1">
    <citation type="submission" date="2016-04" db="EMBL/GenBank/DDBJ databases">
        <title>Cephalotus genome sequencing.</title>
        <authorList>
            <person name="Fukushima K."/>
            <person name="Hasebe M."/>
            <person name="Fang X."/>
        </authorList>
    </citation>
    <scope>NUCLEOTIDE SEQUENCE [LARGE SCALE GENOMIC DNA]</scope>
    <source>
        <strain evidence="3">cv. St1</strain>
    </source>
</reference>
<dbReference type="PANTHER" id="PTHR21068:SF43">
    <property type="entry name" value="SPARTIN"/>
    <property type="match status" value="1"/>
</dbReference>
<evidence type="ECO:0000259" key="1">
    <source>
        <dbReference type="Pfam" id="PF06911"/>
    </source>
</evidence>
<comment type="caution">
    <text evidence="2">The sequence shown here is derived from an EMBL/GenBank/DDBJ whole genome shotgun (WGS) entry which is preliminary data.</text>
</comment>
<dbReference type="OrthoDB" id="20821at2759"/>
<protein>
    <submittedName>
        <fullName evidence="2">Senescence domain-containing protein</fullName>
    </submittedName>
</protein>
<accession>A0A1Q3B9Z5</accession>
<dbReference type="PANTHER" id="PTHR21068">
    <property type="entry name" value="SPARTIN"/>
    <property type="match status" value="1"/>
</dbReference>
<dbReference type="InParanoid" id="A0A1Q3B9Z5"/>
<dbReference type="Pfam" id="PF06911">
    <property type="entry name" value="Senescence"/>
    <property type="match status" value="1"/>
</dbReference>
<dbReference type="AlphaFoldDB" id="A0A1Q3B9Z5"/>
<dbReference type="InterPro" id="IPR009686">
    <property type="entry name" value="Senescence/spartin_C"/>
</dbReference>
<proteinExistence type="predicted"/>
<dbReference type="STRING" id="3775.A0A1Q3B9Z5"/>
<dbReference type="InterPro" id="IPR045036">
    <property type="entry name" value="Spartin-like"/>
</dbReference>
<dbReference type="EMBL" id="BDDD01000372">
    <property type="protein sequence ID" value="GAV64847.1"/>
    <property type="molecule type" value="Genomic_DNA"/>
</dbReference>
<keyword evidence="3" id="KW-1185">Reference proteome</keyword>
<evidence type="ECO:0000313" key="2">
    <source>
        <dbReference type="EMBL" id="GAV64847.1"/>
    </source>
</evidence>
<gene>
    <name evidence="2" type="ORF">CFOL_v3_08362</name>
</gene>